<feature type="domain" description="Cupin type-2" evidence="2">
    <location>
        <begin position="52"/>
        <end position="120"/>
    </location>
</feature>
<dbReference type="Pfam" id="PF07883">
    <property type="entry name" value="Cupin_2"/>
    <property type="match status" value="1"/>
</dbReference>
<gene>
    <name evidence="3" type="ORF">BG60_20420</name>
</gene>
<comment type="caution">
    <text evidence="3">The sequence shown here is derived from an EMBL/GenBank/DDBJ whole genome shotgun (WGS) entry which is preliminary data.</text>
</comment>
<evidence type="ECO:0000313" key="4">
    <source>
        <dbReference type="Proteomes" id="UP000027451"/>
    </source>
</evidence>
<dbReference type="Gene3D" id="2.60.120.10">
    <property type="entry name" value="Jelly Rolls"/>
    <property type="match status" value="1"/>
</dbReference>
<dbReference type="PANTHER" id="PTHR38599">
    <property type="entry name" value="CUPIN DOMAIN PROTEIN (AFU_ORTHOLOGUE AFUA_3G13620)"/>
    <property type="match status" value="1"/>
</dbReference>
<proteinExistence type="predicted"/>
<dbReference type="InterPro" id="IPR014710">
    <property type="entry name" value="RmlC-like_jellyroll"/>
</dbReference>
<sequence length="135" mass="14542">MHSIKRVGLALVFGCAALAASTAHAAPEAIVKELMTKPLPEYPGKEALMISVEYPPGAVDPVHRHDAHAYVYVLEGTIVMQVRGGKAVTLKAGDTFYEGPDDIHTVGRNASNTKRAKFIVLLLKDKDKPVLTPVK</sequence>
<dbReference type="RefSeq" id="WP_008347938.1">
    <property type="nucleotide sequence ID" value="NZ_CP084285.1"/>
</dbReference>
<evidence type="ECO:0000256" key="1">
    <source>
        <dbReference type="SAM" id="SignalP"/>
    </source>
</evidence>
<protein>
    <submittedName>
        <fullName evidence="3">Cupin</fullName>
    </submittedName>
</protein>
<dbReference type="InterPro" id="IPR013096">
    <property type="entry name" value="Cupin_2"/>
</dbReference>
<organism evidence="3 4">
    <name type="scientific">Caballeronia zhejiangensis</name>
    <dbReference type="NCBI Taxonomy" id="871203"/>
    <lineage>
        <taxon>Bacteria</taxon>
        <taxon>Pseudomonadati</taxon>
        <taxon>Pseudomonadota</taxon>
        <taxon>Betaproteobacteria</taxon>
        <taxon>Burkholderiales</taxon>
        <taxon>Burkholderiaceae</taxon>
        <taxon>Caballeronia</taxon>
    </lineage>
</organism>
<dbReference type="AlphaFoldDB" id="A0A656QTS1"/>
<dbReference type="Proteomes" id="UP000027451">
    <property type="component" value="Unassembled WGS sequence"/>
</dbReference>
<feature type="chain" id="PRO_5024853963" evidence="1">
    <location>
        <begin position="26"/>
        <end position="135"/>
    </location>
</feature>
<dbReference type="InterPro" id="IPR011051">
    <property type="entry name" value="RmlC_Cupin_sf"/>
</dbReference>
<dbReference type="CDD" id="cd02234">
    <property type="entry name" value="cupin_BLR7677-like"/>
    <property type="match status" value="1"/>
</dbReference>
<keyword evidence="1" id="KW-0732">Signal</keyword>
<evidence type="ECO:0000259" key="2">
    <source>
        <dbReference type="Pfam" id="PF07883"/>
    </source>
</evidence>
<accession>A0A656QTS1</accession>
<dbReference type="OrthoDB" id="195923at2"/>
<evidence type="ECO:0000313" key="3">
    <source>
        <dbReference type="EMBL" id="KDR32437.1"/>
    </source>
</evidence>
<reference evidence="3 4" key="1">
    <citation type="submission" date="2014-03" db="EMBL/GenBank/DDBJ databases">
        <title>Draft Genome Sequences of Four Burkholderia Strains.</title>
        <authorList>
            <person name="Liu X.Y."/>
            <person name="Li C.X."/>
            <person name="Xu J.H."/>
        </authorList>
    </citation>
    <scope>NUCLEOTIDE SEQUENCE [LARGE SCALE GENOMIC DNA]</scope>
    <source>
        <strain evidence="3 4">OP-1</strain>
    </source>
</reference>
<dbReference type="EMBL" id="JFHD01000003">
    <property type="protein sequence ID" value="KDR32437.1"/>
    <property type="molecule type" value="Genomic_DNA"/>
</dbReference>
<name>A0A656QTS1_9BURK</name>
<dbReference type="SUPFAM" id="SSF51182">
    <property type="entry name" value="RmlC-like cupins"/>
    <property type="match status" value="1"/>
</dbReference>
<dbReference type="PANTHER" id="PTHR38599:SF1">
    <property type="entry name" value="CUPIN DOMAIN PROTEIN (AFU_ORTHOLOGUE AFUA_3G13620)"/>
    <property type="match status" value="1"/>
</dbReference>
<keyword evidence="4" id="KW-1185">Reference proteome</keyword>
<feature type="signal peptide" evidence="1">
    <location>
        <begin position="1"/>
        <end position="25"/>
    </location>
</feature>